<accession>A0AAU6W2B6</accession>
<gene>
    <name evidence="2" type="ORF">Touem01_00077</name>
</gene>
<dbReference type="EMBL" id="PP179325">
    <property type="protein sequence ID" value="XAI70606.1"/>
    <property type="molecule type" value="Genomic_DNA"/>
</dbReference>
<name>A0AAU6W2B6_9VIRU</name>
<feature type="domain" description="Phage tail assembly chaperone-like" evidence="1">
    <location>
        <begin position="69"/>
        <end position="135"/>
    </location>
</feature>
<sequence length="140" mass="15932">MIFFCPHDSAFYDQEIVGDAVPEGSVEISKELYLELQAGYSEGMDIKADKKGFPFLADRPGPTKDEQAASARFWRDNRLTATDALVTRHRDEIEQELKTSLSSVKYGELQVYRQSLRDWSSVAEFPDLSSVPINPKWLKI</sequence>
<dbReference type="Pfam" id="PF16778">
    <property type="entry name" value="Phage_tail_APC"/>
    <property type="match status" value="1"/>
</dbReference>
<organism evidence="2">
    <name type="scientific">Pseudomonas phage Touem01</name>
    <dbReference type="NCBI Taxonomy" id="3138548"/>
    <lineage>
        <taxon>Viruses</taxon>
    </lineage>
</organism>
<dbReference type="InterPro" id="IPR031893">
    <property type="entry name" value="Phage_tail_APC"/>
</dbReference>
<proteinExistence type="predicted"/>
<evidence type="ECO:0000313" key="2">
    <source>
        <dbReference type="EMBL" id="XAI70606.1"/>
    </source>
</evidence>
<protein>
    <submittedName>
        <fullName evidence="2">Tail protein</fullName>
    </submittedName>
</protein>
<evidence type="ECO:0000259" key="1">
    <source>
        <dbReference type="Pfam" id="PF16778"/>
    </source>
</evidence>
<reference evidence="2" key="1">
    <citation type="journal article" date="2024" name="J. Gen. Virol.">
        <title>Novel phages of Pseudomonas syringae unveil numerous potential auxiliary metabolic genes.</title>
        <authorList>
            <person name="Feltin C."/>
            <person name="Garneau J.R."/>
            <person name="Morris C.E."/>
            <person name="Berard A."/>
            <person name="Torres-Barcelo C."/>
        </authorList>
    </citation>
    <scope>NUCLEOTIDE SEQUENCE</scope>
</reference>